<feature type="transmembrane region" description="Helical" evidence="11">
    <location>
        <begin position="309"/>
        <end position="331"/>
    </location>
</feature>
<feature type="non-terminal residue" evidence="13">
    <location>
        <position position="540"/>
    </location>
</feature>
<dbReference type="GO" id="GO:0015385">
    <property type="term" value="F:sodium:proton antiporter activity"/>
    <property type="evidence" value="ECO:0007669"/>
    <property type="project" value="InterPro"/>
</dbReference>
<evidence type="ECO:0000256" key="3">
    <source>
        <dbReference type="ARBA" id="ARBA00022475"/>
    </source>
</evidence>
<evidence type="ECO:0000313" key="14">
    <source>
        <dbReference type="Proteomes" id="UP000305511"/>
    </source>
</evidence>
<reference evidence="13 14" key="1">
    <citation type="submission" date="2019-02" db="EMBL/GenBank/DDBJ databases">
        <title>Bacteria dissemination in different level of health care in South Africa: the effectiveness of infections prevention and control.</title>
        <authorList>
            <person name="Shobo C."/>
            <person name="Amoako D.G."/>
            <person name="Allam M."/>
            <person name="Ismail A."/>
            <person name="Bester L.A."/>
            <person name="Essack S.Y."/>
        </authorList>
    </citation>
    <scope>NUCLEOTIDE SEQUENCE [LARGE SCALE GENOMIC DNA]</scope>
    <source>
        <strain evidence="13 14">2SIL2</strain>
    </source>
</reference>
<feature type="transmembrane region" description="Helical" evidence="11">
    <location>
        <begin position="384"/>
        <end position="407"/>
    </location>
</feature>
<feature type="transmembrane region" description="Helical" evidence="11">
    <location>
        <begin position="109"/>
        <end position="131"/>
    </location>
</feature>
<evidence type="ECO:0000313" key="13">
    <source>
        <dbReference type="EMBL" id="TKK63564.1"/>
    </source>
</evidence>
<dbReference type="Gene3D" id="6.10.140.1330">
    <property type="match status" value="1"/>
</dbReference>
<comment type="caution">
    <text evidence="13">The sequence shown here is derived from an EMBL/GenBank/DDBJ whole genome shotgun (WGS) entry which is preliminary data.</text>
</comment>
<evidence type="ECO:0000256" key="11">
    <source>
        <dbReference type="SAM" id="Phobius"/>
    </source>
</evidence>
<proteinExistence type="predicted"/>
<keyword evidence="5 11" id="KW-1133">Transmembrane helix</keyword>
<feature type="transmembrane region" description="Helical" evidence="11">
    <location>
        <begin position="518"/>
        <end position="537"/>
    </location>
</feature>
<evidence type="ECO:0000256" key="6">
    <source>
        <dbReference type="ARBA" id="ARBA00023053"/>
    </source>
</evidence>
<keyword evidence="9" id="KW-0739">Sodium transport</keyword>
<dbReference type="InterPro" id="IPR006153">
    <property type="entry name" value="Cation/H_exchanger_TM"/>
</dbReference>
<keyword evidence="6" id="KW-0915">Sodium</keyword>
<dbReference type="GO" id="GO:0098719">
    <property type="term" value="P:sodium ion import across plasma membrane"/>
    <property type="evidence" value="ECO:0007669"/>
    <property type="project" value="TreeGrafter"/>
</dbReference>
<keyword evidence="8 11" id="KW-0472">Membrane</keyword>
<dbReference type="EMBL" id="SIYF01000597">
    <property type="protein sequence ID" value="TKK63564.1"/>
    <property type="molecule type" value="Genomic_DNA"/>
</dbReference>
<keyword evidence="4 11" id="KW-0812">Transmembrane</keyword>
<evidence type="ECO:0000256" key="4">
    <source>
        <dbReference type="ARBA" id="ARBA00022692"/>
    </source>
</evidence>
<feature type="transmembrane region" description="Helical" evidence="11">
    <location>
        <begin position="81"/>
        <end position="103"/>
    </location>
</feature>
<gene>
    <name evidence="13" type="ORF">EY666_18005</name>
</gene>
<dbReference type="Pfam" id="PF00999">
    <property type="entry name" value="Na_H_Exchanger"/>
    <property type="match status" value="1"/>
</dbReference>
<dbReference type="InterPro" id="IPR018422">
    <property type="entry name" value="Cation/H_exchanger_CPA1"/>
</dbReference>
<evidence type="ECO:0000256" key="9">
    <source>
        <dbReference type="ARBA" id="ARBA00023201"/>
    </source>
</evidence>
<feature type="transmembrane region" description="Helical" evidence="11">
    <location>
        <begin position="27"/>
        <end position="43"/>
    </location>
</feature>
<dbReference type="RefSeq" id="WP_137274523.1">
    <property type="nucleotide sequence ID" value="NZ_SIYF01000597.1"/>
</dbReference>
<protein>
    <submittedName>
        <fullName evidence="13">Sodium:proton antiporter</fullName>
    </submittedName>
</protein>
<comment type="subcellular location">
    <subcellularLocation>
        <location evidence="1">Cell membrane</location>
        <topology evidence="1">Multi-pass membrane protein</topology>
    </subcellularLocation>
</comment>
<dbReference type="GO" id="GO:0005886">
    <property type="term" value="C:plasma membrane"/>
    <property type="evidence" value="ECO:0007669"/>
    <property type="project" value="UniProtKB-SubCell"/>
</dbReference>
<evidence type="ECO:0000256" key="5">
    <source>
        <dbReference type="ARBA" id="ARBA00022989"/>
    </source>
</evidence>
<evidence type="ECO:0000256" key="8">
    <source>
        <dbReference type="ARBA" id="ARBA00023136"/>
    </source>
</evidence>
<evidence type="ECO:0000256" key="2">
    <source>
        <dbReference type="ARBA" id="ARBA00022448"/>
    </source>
</evidence>
<dbReference type="GO" id="GO:0015386">
    <property type="term" value="F:potassium:proton antiporter activity"/>
    <property type="evidence" value="ECO:0007669"/>
    <property type="project" value="TreeGrafter"/>
</dbReference>
<feature type="coiled-coil region" evidence="10">
    <location>
        <begin position="441"/>
        <end position="468"/>
    </location>
</feature>
<dbReference type="AlphaFoldDB" id="A0A4U3KQA2"/>
<dbReference type="GO" id="GO:0051453">
    <property type="term" value="P:regulation of intracellular pH"/>
    <property type="evidence" value="ECO:0007669"/>
    <property type="project" value="TreeGrafter"/>
</dbReference>
<sequence>MEFTFLIIVFALSITFSNIFNRIVPVIPLPIVQIIVGVLIGLTKMGQEIEFEPEVFLVMIIAPLLFREGELINLKAMMKNFGMILFLAFFGVLITLVGVGWTLHMILPTLPLAACFAFGAALGPTDAVAVGSLSGRIDIPERSMNILSGEGLINDASGVTAFQFALAALLTGSFSPVEAAGTLVISSIGGAVVGIVLVLLKQQIVHLLETAVAKDVTGYLLIELLLPFIAYLISELIGVSGIIAAVIAGIMQASSLKKVSLFEAELSNVGESIWSMIEFTLNALVFLFLGIELSQVFSPIWIDQQYSNWFLLMVVLIISAVVFLIRFLAIFSVYTLQHGLKKVKNAMNEMLILTFGGVKGTVSLATIFILPTAINGEHFKERPLLLFITACVILVTLIGGILVLPFLTDSETEVENEESVEIDLLRDVIDVLKQQNEENPRGEMNAVIENYQDRLKELYTEQLSAERKQEVQELRTLIVSIERDGLEESLKQGEISVRSYRMYQRLITRMQRSIAKQLLSIVGFWLLFARQIISILLHPK</sequence>
<keyword evidence="3" id="KW-1003">Cell membrane</keyword>
<dbReference type="Proteomes" id="UP000305511">
    <property type="component" value="Unassembled WGS sequence"/>
</dbReference>
<feature type="transmembrane region" description="Helical" evidence="11">
    <location>
        <begin position="273"/>
        <end position="297"/>
    </location>
</feature>
<feature type="transmembrane region" description="Helical" evidence="11">
    <location>
        <begin position="351"/>
        <end position="372"/>
    </location>
</feature>
<feature type="transmembrane region" description="Helical" evidence="11">
    <location>
        <begin position="220"/>
        <end position="253"/>
    </location>
</feature>
<evidence type="ECO:0000259" key="12">
    <source>
        <dbReference type="Pfam" id="PF00999"/>
    </source>
</evidence>
<feature type="domain" description="Cation/H+ exchanger transmembrane" evidence="12">
    <location>
        <begin position="11"/>
        <end position="407"/>
    </location>
</feature>
<evidence type="ECO:0000256" key="7">
    <source>
        <dbReference type="ARBA" id="ARBA00023065"/>
    </source>
</evidence>
<feature type="transmembrane region" description="Helical" evidence="11">
    <location>
        <begin position="180"/>
        <end position="200"/>
    </location>
</feature>
<evidence type="ECO:0000256" key="1">
    <source>
        <dbReference type="ARBA" id="ARBA00004651"/>
    </source>
</evidence>
<organism evidence="13 14">
    <name type="scientific">Enterococcus faecalis</name>
    <name type="common">Streptococcus faecalis</name>
    <dbReference type="NCBI Taxonomy" id="1351"/>
    <lineage>
        <taxon>Bacteria</taxon>
        <taxon>Bacillati</taxon>
        <taxon>Bacillota</taxon>
        <taxon>Bacilli</taxon>
        <taxon>Lactobacillales</taxon>
        <taxon>Enterococcaceae</taxon>
        <taxon>Enterococcus</taxon>
    </lineage>
</organism>
<evidence type="ECO:0000256" key="10">
    <source>
        <dbReference type="SAM" id="Coils"/>
    </source>
</evidence>
<name>A0A4U3KQA2_ENTFL</name>
<keyword evidence="2" id="KW-0813">Transport</keyword>
<dbReference type="PANTHER" id="PTHR10110">
    <property type="entry name" value="SODIUM/HYDROGEN EXCHANGER"/>
    <property type="match status" value="1"/>
</dbReference>
<accession>A0A4U3KQA2</accession>
<keyword evidence="10" id="KW-0175">Coiled coil</keyword>
<dbReference type="PANTHER" id="PTHR10110:SF86">
    <property type="entry name" value="SODIUM_HYDROGEN EXCHANGER 7"/>
    <property type="match status" value="1"/>
</dbReference>
<keyword evidence="7" id="KW-0406">Ion transport</keyword>